<dbReference type="Proteomes" id="UP001168575">
    <property type="component" value="Unassembled WGS sequence"/>
</dbReference>
<feature type="domain" description="HipA-like C-terminal" evidence="4">
    <location>
        <begin position="57"/>
        <end position="290"/>
    </location>
</feature>
<keyword evidence="6" id="KW-1185">Reference proteome</keyword>
<keyword evidence="2" id="KW-0808">Transferase</keyword>
<dbReference type="InterPro" id="IPR012893">
    <property type="entry name" value="HipA-like_C"/>
</dbReference>
<protein>
    <submittedName>
        <fullName evidence="5">HipA domain-containing protein</fullName>
    </submittedName>
</protein>
<dbReference type="InterPro" id="IPR052028">
    <property type="entry name" value="HipA_Ser/Thr_kinase"/>
</dbReference>
<proteinExistence type="inferred from homology"/>
<dbReference type="GO" id="GO:0005829">
    <property type="term" value="C:cytosol"/>
    <property type="evidence" value="ECO:0007669"/>
    <property type="project" value="TreeGrafter"/>
</dbReference>
<dbReference type="Pfam" id="PF07804">
    <property type="entry name" value="HipA_C"/>
    <property type="match status" value="1"/>
</dbReference>
<organism evidence="5 6">
    <name type="scientific">Phoenicibacter congonensis</name>
    <dbReference type="NCBI Taxonomy" id="1944646"/>
    <lineage>
        <taxon>Bacteria</taxon>
        <taxon>Bacillati</taxon>
        <taxon>Actinomycetota</taxon>
        <taxon>Coriobacteriia</taxon>
        <taxon>Eggerthellales</taxon>
        <taxon>Eggerthellaceae</taxon>
        <taxon>Phoenicibacter</taxon>
    </lineage>
</organism>
<sequence length="323" mass="35948">METGNKCLCCGKALKEGERGYHSSCARRLFGCVKVPILPYSRDNISELALEVIKSSTSVTGVQAKLSLDINKGGRNEEDRLTIVGLWGGYILKPQSPVYKSMPELENVTMNMAEAVGISTARHGLIRMSDGELAYITKRMDRGSKGEKYSMLDMCQLTNRLTEHKYRGSYAQLSDVVKRYSSAPLLDVQRFWEIVLFSWISGNSDMHCKNFSLISTNGSDYCLSPAYDLLAVLLTGIEDNDELALPLTGSGVEDKGGIAGFGRTEFEEAMTAAGIDGKVCGWIIDKMISNKQRWFEVLDVSFLSDILKEKYKSLIEERLSRLK</sequence>
<dbReference type="PANTHER" id="PTHR37419">
    <property type="entry name" value="SERINE/THREONINE-PROTEIN KINASE TOXIN HIPA"/>
    <property type="match status" value="1"/>
</dbReference>
<dbReference type="PANTHER" id="PTHR37419:SF1">
    <property type="entry name" value="SERINE_THREONINE-PROTEIN KINASE TOXIN HIPA"/>
    <property type="match status" value="1"/>
</dbReference>
<dbReference type="EMBL" id="JAUMVS010000309">
    <property type="protein sequence ID" value="MDO4842786.1"/>
    <property type="molecule type" value="Genomic_DNA"/>
</dbReference>
<evidence type="ECO:0000256" key="1">
    <source>
        <dbReference type="ARBA" id="ARBA00010164"/>
    </source>
</evidence>
<keyword evidence="3" id="KW-0418">Kinase</keyword>
<comment type="caution">
    <text evidence="5">The sequence shown here is derived from an EMBL/GenBank/DDBJ whole genome shotgun (WGS) entry which is preliminary data.</text>
</comment>
<gene>
    <name evidence="5" type="ORF">Q3982_08945</name>
</gene>
<evidence type="ECO:0000313" key="6">
    <source>
        <dbReference type="Proteomes" id="UP001168575"/>
    </source>
</evidence>
<evidence type="ECO:0000259" key="4">
    <source>
        <dbReference type="Pfam" id="PF07804"/>
    </source>
</evidence>
<accession>A0AA43UAP9</accession>
<evidence type="ECO:0000256" key="2">
    <source>
        <dbReference type="ARBA" id="ARBA00022679"/>
    </source>
</evidence>
<dbReference type="GO" id="GO:0004674">
    <property type="term" value="F:protein serine/threonine kinase activity"/>
    <property type="evidence" value="ECO:0007669"/>
    <property type="project" value="TreeGrafter"/>
</dbReference>
<dbReference type="Gene3D" id="1.10.1070.20">
    <property type="match status" value="1"/>
</dbReference>
<evidence type="ECO:0000313" key="5">
    <source>
        <dbReference type="EMBL" id="MDO4842786.1"/>
    </source>
</evidence>
<dbReference type="AlphaFoldDB" id="A0AA43UAP9"/>
<evidence type="ECO:0000256" key="3">
    <source>
        <dbReference type="ARBA" id="ARBA00022777"/>
    </source>
</evidence>
<name>A0AA43UAP9_9ACTN</name>
<reference evidence="5" key="1">
    <citation type="submission" date="2023-07" db="EMBL/GenBank/DDBJ databases">
        <title>Between Cages and Wild: Unraveling the Impact of Captivity on Animal Microbiomes and Antimicrobial Resistance.</title>
        <authorList>
            <person name="Schmartz G.P."/>
            <person name="Rehner J."/>
            <person name="Schuff M.J."/>
            <person name="Becker S.L."/>
            <person name="Kravczyk M."/>
            <person name="Gurevich A."/>
            <person name="Francke R."/>
            <person name="Mueller R."/>
            <person name="Keller V."/>
            <person name="Keller A."/>
        </authorList>
    </citation>
    <scope>NUCLEOTIDE SEQUENCE</scope>
    <source>
        <strain evidence="5">S12M_St_49</strain>
    </source>
</reference>
<comment type="similarity">
    <text evidence="1">Belongs to the HipA Ser/Thr kinase family.</text>
</comment>